<dbReference type="Pfam" id="PF06776">
    <property type="entry name" value="IalB"/>
    <property type="match status" value="1"/>
</dbReference>
<name>A0ABU1MCF2_9HYPH</name>
<dbReference type="InterPro" id="IPR038696">
    <property type="entry name" value="IalB_sf"/>
</dbReference>
<dbReference type="EMBL" id="JAVDQT010000006">
    <property type="protein sequence ID" value="MDR6433720.1"/>
    <property type="molecule type" value="Genomic_DNA"/>
</dbReference>
<gene>
    <name evidence="3" type="ORF">J2782_003466</name>
</gene>
<organism evidence="3 4">
    <name type="scientific">Brucella pseudogrignonensis</name>
    <dbReference type="NCBI Taxonomy" id="419475"/>
    <lineage>
        <taxon>Bacteria</taxon>
        <taxon>Pseudomonadati</taxon>
        <taxon>Pseudomonadota</taxon>
        <taxon>Alphaproteobacteria</taxon>
        <taxon>Hyphomicrobiales</taxon>
        <taxon>Brucellaceae</taxon>
        <taxon>Brucella/Ochrobactrum group</taxon>
        <taxon>Brucella</taxon>
    </lineage>
</organism>
<dbReference type="RefSeq" id="WP_310014735.1">
    <property type="nucleotide sequence ID" value="NZ_JAVDQT010000006.1"/>
</dbReference>
<keyword evidence="4" id="KW-1185">Reference proteome</keyword>
<dbReference type="InterPro" id="IPR010642">
    <property type="entry name" value="Invasion_prot_B"/>
</dbReference>
<evidence type="ECO:0000313" key="4">
    <source>
        <dbReference type="Proteomes" id="UP001184614"/>
    </source>
</evidence>
<comment type="caution">
    <text evidence="3">The sequence shown here is derived from an EMBL/GenBank/DDBJ whole genome shotgun (WGS) entry which is preliminary data.</text>
</comment>
<feature type="signal peptide" evidence="2">
    <location>
        <begin position="1"/>
        <end position="22"/>
    </location>
</feature>
<keyword evidence="2" id="KW-0732">Signal</keyword>
<protein>
    <submittedName>
        <fullName evidence="3">Invasion protein IalB</fullName>
    </submittedName>
</protein>
<feature type="region of interest" description="Disordered" evidence="1">
    <location>
        <begin position="40"/>
        <end position="60"/>
    </location>
</feature>
<evidence type="ECO:0000256" key="2">
    <source>
        <dbReference type="SAM" id="SignalP"/>
    </source>
</evidence>
<sequence>MKKLLYILIVAAFTYDVGTAAAALQTASDMTSPSIALEVPEKNDTTEISQTAGTAEEVRTSPQWSSEADAIIERYGNWTFDCRRYAEGPRCSISQKVGDQLGIEVLQPDKKDTNKALLLLPFGLAVSEGVTLVIDNTPSDHRIPFSTCAPDGCIVPMVVADKSMDQILAGTQLKIISFDAISSKRKEFSIPLNGIVKAYHRLRSYQKN</sequence>
<accession>A0ABU1MCF2</accession>
<evidence type="ECO:0000313" key="3">
    <source>
        <dbReference type="EMBL" id="MDR6433720.1"/>
    </source>
</evidence>
<reference evidence="3 4" key="1">
    <citation type="submission" date="2023-07" db="EMBL/GenBank/DDBJ databases">
        <title>Sorghum-associated microbial communities from plants grown in Nebraska, USA.</title>
        <authorList>
            <person name="Schachtman D."/>
        </authorList>
    </citation>
    <scope>NUCLEOTIDE SEQUENCE [LARGE SCALE GENOMIC DNA]</scope>
    <source>
        <strain evidence="3 4">DS1730</strain>
    </source>
</reference>
<feature type="chain" id="PRO_5047062109" evidence="2">
    <location>
        <begin position="23"/>
        <end position="208"/>
    </location>
</feature>
<proteinExistence type="predicted"/>
<dbReference type="Proteomes" id="UP001184614">
    <property type="component" value="Unassembled WGS sequence"/>
</dbReference>
<dbReference type="Gene3D" id="2.60.40.1880">
    <property type="entry name" value="Invasion associated locus B (IalB) protein"/>
    <property type="match status" value="1"/>
</dbReference>
<evidence type="ECO:0000256" key="1">
    <source>
        <dbReference type="SAM" id="MobiDB-lite"/>
    </source>
</evidence>